<feature type="domain" description="Phenol hydroxylase-like C-terminal dimerisation" evidence="6">
    <location>
        <begin position="396"/>
        <end position="589"/>
    </location>
</feature>
<dbReference type="SUPFAM" id="SSF54373">
    <property type="entry name" value="FAD-linked reductases, C-terminal domain"/>
    <property type="match status" value="1"/>
</dbReference>
<dbReference type="EMBL" id="LSBJ02000005">
    <property type="protein sequence ID" value="OAQ64685.1"/>
    <property type="molecule type" value="Genomic_DNA"/>
</dbReference>
<dbReference type="PANTHER" id="PTHR43004:SF10">
    <property type="entry name" value="2-MONOOXYGENASE, PUTATIVE (AFU_ORTHOLOGUE AFUA_6G11480)-RELATED"/>
    <property type="match status" value="1"/>
</dbReference>
<name>A0A179FGG5_METCM</name>
<accession>A0A179FGG5</accession>
<dbReference type="Gene3D" id="3.30.9.10">
    <property type="entry name" value="D-Amino Acid Oxidase, subunit A, domain 2"/>
    <property type="match status" value="1"/>
</dbReference>
<dbReference type="STRING" id="1380566.A0A179FGG5"/>
<dbReference type="Proteomes" id="UP000078397">
    <property type="component" value="Unassembled WGS sequence"/>
</dbReference>
<evidence type="ECO:0000256" key="4">
    <source>
        <dbReference type="ARBA" id="ARBA00023002"/>
    </source>
</evidence>
<dbReference type="InterPro" id="IPR036188">
    <property type="entry name" value="FAD/NAD-bd_sf"/>
</dbReference>
<dbReference type="Gene3D" id="3.50.50.60">
    <property type="entry name" value="FAD/NAD(P)-binding domain"/>
    <property type="match status" value="1"/>
</dbReference>
<dbReference type="KEGG" id="pchm:VFPPC_05927"/>
<dbReference type="GeneID" id="28849036"/>
<evidence type="ECO:0000259" key="6">
    <source>
        <dbReference type="Pfam" id="PF07976"/>
    </source>
</evidence>
<keyword evidence="3" id="KW-0274">FAD</keyword>
<keyword evidence="4" id="KW-0560">Oxidoreductase</keyword>
<dbReference type="PRINTS" id="PR00420">
    <property type="entry name" value="RNGMNOXGNASE"/>
</dbReference>
<dbReference type="SUPFAM" id="SSF52833">
    <property type="entry name" value="Thioredoxin-like"/>
    <property type="match status" value="1"/>
</dbReference>
<dbReference type="RefSeq" id="XP_018141999.1">
    <property type="nucleotide sequence ID" value="XM_018285042.1"/>
</dbReference>
<comment type="similarity">
    <text evidence="1">Belongs to the PheA/TfdB FAD monooxygenase family.</text>
</comment>
<dbReference type="InterPro" id="IPR050641">
    <property type="entry name" value="RIFMO-like"/>
</dbReference>
<keyword evidence="2" id="KW-0285">Flavoprotein</keyword>
<dbReference type="NCBIfam" id="NF006144">
    <property type="entry name" value="PRK08294.1"/>
    <property type="match status" value="1"/>
</dbReference>
<dbReference type="InterPro" id="IPR002938">
    <property type="entry name" value="FAD-bd"/>
</dbReference>
<dbReference type="PANTHER" id="PTHR43004">
    <property type="entry name" value="TRK SYSTEM POTASSIUM UPTAKE PROTEIN"/>
    <property type="match status" value="1"/>
</dbReference>
<dbReference type="SUPFAM" id="SSF51905">
    <property type="entry name" value="FAD/NAD(P)-binding domain"/>
    <property type="match status" value="1"/>
</dbReference>
<evidence type="ECO:0000313" key="7">
    <source>
        <dbReference type="EMBL" id="OAQ64685.1"/>
    </source>
</evidence>
<evidence type="ECO:0000256" key="3">
    <source>
        <dbReference type="ARBA" id="ARBA00022827"/>
    </source>
</evidence>
<dbReference type="OrthoDB" id="1716816at2759"/>
<organism evidence="7 8">
    <name type="scientific">Pochonia chlamydosporia 170</name>
    <dbReference type="NCBI Taxonomy" id="1380566"/>
    <lineage>
        <taxon>Eukaryota</taxon>
        <taxon>Fungi</taxon>
        <taxon>Dikarya</taxon>
        <taxon>Ascomycota</taxon>
        <taxon>Pezizomycotina</taxon>
        <taxon>Sordariomycetes</taxon>
        <taxon>Hypocreomycetidae</taxon>
        <taxon>Hypocreales</taxon>
        <taxon>Clavicipitaceae</taxon>
        <taxon>Pochonia</taxon>
    </lineage>
</organism>
<dbReference type="InterPro" id="IPR038220">
    <property type="entry name" value="PHOX_C_sf"/>
</dbReference>
<dbReference type="InterPro" id="IPR036249">
    <property type="entry name" value="Thioredoxin-like_sf"/>
</dbReference>
<keyword evidence="8" id="KW-1185">Reference proteome</keyword>
<reference evidence="7 8" key="1">
    <citation type="journal article" date="2016" name="PLoS Pathog.">
        <title>Biosynthesis of antibiotic leucinostatins in bio-control fungus Purpureocillium lilacinum and their inhibition on phytophthora revealed by genome mining.</title>
        <authorList>
            <person name="Wang G."/>
            <person name="Liu Z."/>
            <person name="Lin R."/>
            <person name="Li E."/>
            <person name="Mao Z."/>
            <person name="Ling J."/>
            <person name="Yang Y."/>
            <person name="Yin W.B."/>
            <person name="Xie B."/>
        </authorList>
    </citation>
    <scope>NUCLEOTIDE SEQUENCE [LARGE SCALE GENOMIC DNA]</scope>
    <source>
        <strain evidence="7">170</strain>
    </source>
</reference>
<dbReference type="InterPro" id="IPR012941">
    <property type="entry name" value="Phe_hydrox_C_dim_dom"/>
</dbReference>
<proteinExistence type="inferred from homology"/>
<evidence type="ECO:0000256" key="2">
    <source>
        <dbReference type="ARBA" id="ARBA00022630"/>
    </source>
</evidence>
<dbReference type="Pfam" id="PF01494">
    <property type="entry name" value="FAD_binding_3"/>
    <property type="match status" value="1"/>
</dbReference>
<sequence length="589" mass="64962">MQPDKVDVAICGSGSAGLSATIWLARFGVNYKLLERRDGPLQIGQADGVQCRTVEIFESLGISDPLLREAYHVLEIAFWSQAADSNGISLQHTKPDTEPGLSHQPHVILNQARINGIMIDEIKRLRENGDGIEYGCIVESVAIKQADDDEYPVEIILSKDGVRSTTRAKYVIGCDGAHSTVRKCMEFQMLGDSSDATWGVIDLYPKTDFPDIRRKTVIQSTSGNLMIIPREGDSLVRFYIELPGKTASEITEDSLLDRARDIFHPFKMESAKTLWFSAYVIGQRVASQFTKEHRVFLAGDACHTHSPKAGQGMNVSLQDGYNIGWKLGHILTGRAPKSLLDTYVLEREQTAKELIAFDQRWSKLFSSNHRKANGITPERLQEEFTKAGRYTAGLATQYSSSILTHNDAGSSRLATGIQVGMRLPSAPVVRLCDGKRVQLARAVPSDGRWHILVFAGNDGTHGLDRLRQFTVAIETIAKDYTVPGSDSNSAINAVLVASSTEGNLSMSNIPDFFKPRVGELQIRSLTNVFVDEKRYDLLPSTNSIFEHFGIAEGVGAVIIVRPDTYVAMVCSLGDDAMVRSFFDGCLLRQ</sequence>
<evidence type="ECO:0000256" key="1">
    <source>
        <dbReference type="ARBA" id="ARBA00007801"/>
    </source>
</evidence>
<dbReference type="CDD" id="cd02979">
    <property type="entry name" value="PHOX_C"/>
    <property type="match status" value="1"/>
</dbReference>
<dbReference type="Gene3D" id="3.40.30.20">
    <property type="match status" value="1"/>
</dbReference>
<dbReference type="AlphaFoldDB" id="A0A179FGG5"/>
<dbReference type="GO" id="GO:0071949">
    <property type="term" value="F:FAD binding"/>
    <property type="evidence" value="ECO:0007669"/>
    <property type="project" value="InterPro"/>
</dbReference>
<dbReference type="GO" id="GO:0016709">
    <property type="term" value="F:oxidoreductase activity, acting on paired donors, with incorporation or reduction of molecular oxygen, NAD(P)H as one donor, and incorporation of one atom of oxygen"/>
    <property type="evidence" value="ECO:0007669"/>
    <property type="project" value="UniProtKB-ARBA"/>
</dbReference>
<comment type="caution">
    <text evidence="7">The sequence shown here is derived from an EMBL/GenBank/DDBJ whole genome shotgun (WGS) entry which is preliminary data.</text>
</comment>
<protein>
    <submittedName>
        <fullName evidence="7">Phenol 2-monooxygenase</fullName>
    </submittedName>
</protein>
<evidence type="ECO:0000259" key="5">
    <source>
        <dbReference type="Pfam" id="PF01494"/>
    </source>
</evidence>
<gene>
    <name evidence="7" type="ORF">VFPPC_05927</name>
</gene>
<dbReference type="Pfam" id="PF07976">
    <property type="entry name" value="Phe_hydrox_dim"/>
    <property type="match status" value="1"/>
</dbReference>
<feature type="domain" description="FAD-binding" evidence="5">
    <location>
        <begin position="5"/>
        <end position="357"/>
    </location>
</feature>
<evidence type="ECO:0000313" key="8">
    <source>
        <dbReference type="Proteomes" id="UP000078397"/>
    </source>
</evidence>